<name>A0A2R6S3E2_9APHY</name>
<dbReference type="OrthoDB" id="2783307at2759"/>
<comment type="caution">
    <text evidence="1">The sequence shown here is derived from an EMBL/GenBank/DDBJ whole genome shotgun (WGS) entry which is preliminary data.</text>
</comment>
<organism evidence="1 2">
    <name type="scientific">Hermanssonia centrifuga</name>
    <dbReference type="NCBI Taxonomy" id="98765"/>
    <lineage>
        <taxon>Eukaryota</taxon>
        <taxon>Fungi</taxon>
        <taxon>Dikarya</taxon>
        <taxon>Basidiomycota</taxon>
        <taxon>Agaricomycotina</taxon>
        <taxon>Agaricomycetes</taxon>
        <taxon>Polyporales</taxon>
        <taxon>Meruliaceae</taxon>
        <taxon>Hermanssonia</taxon>
    </lineage>
</organism>
<proteinExistence type="predicted"/>
<reference evidence="1 2" key="1">
    <citation type="submission" date="2018-02" db="EMBL/GenBank/DDBJ databases">
        <title>Genome sequence of the basidiomycete white-rot fungus Phlebia centrifuga.</title>
        <authorList>
            <person name="Granchi Z."/>
            <person name="Peng M."/>
            <person name="de Vries R.P."/>
            <person name="Hilden K."/>
            <person name="Makela M.R."/>
            <person name="Grigoriev I."/>
            <person name="Riley R."/>
        </authorList>
    </citation>
    <scope>NUCLEOTIDE SEQUENCE [LARGE SCALE GENOMIC DNA]</scope>
    <source>
        <strain evidence="1 2">FBCC195</strain>
    </source>
</reference>
<dbReference type="EMBL" id="MLYV02000108">
    <property type="protein sequence ID" value="PSS36739.1"/>
    <property type="molecule type" value="Genomic_DNA"/>
</dbReference>
<gene>
    <name evidence="1" type="ORF">PHLCEN_2v1370</name>
</gene>
<dbReference type="Proteomes" id="UP000186601">
    <property type="component" value="Unassembled WGS sequence"/>
</dbReference>
<accession>A0A2R6S3E2</accession>
<keyword evidence="2" id="KW-1185">Reference proteome</keyword>
<evidence type="ECO:0000313" key="1">
    <source>
        <dbReference type="EMBL" id="PSS36739.1"/>
    </source>
</evidence>
<evidence type="ECO:0000313" key="2">
    <source>
        <dbReference type="Proteomes" id="UP000186601"/>
    </source>
</evidence>
<protein>
    <submittedName>
        <fullName evidence="1">Uncharacterized protein</fullName>
    </submittedName>
</protein>
<sequence>MFTFTSKVAFTCLAVASASVMVAAQTQLCCQILQPFSDNASVWEDQCNAQVTDQSVLVGSRCELTSSCTIEGFWDVTCASIMGCPSQAGPVGLDCTGTQVE</sequence>
<dbReference type="AlphaFoldDB" id="A0A2R6S3E2"/>